<evidence type="ECO:0000313" key="1">
    <source>
        <dbReference type="EMBL" id="KKN81461.1"/>
    </source>
</evidence>
<gene>
    <name evidence="1" type="ORF">LCGC14_0319240</name>
</gene>
<protein>
    <submittedName>
        <fullName evidence="1">Uncharacterized protein</fullName>
    </submittedName>
</protein>
<proteinExistence type="predicted"/>
<accession>A0A0F9W714</accession>
<name>A0A0F9W714_9ZZZZ</name>
<organism evidence="1">
    <name type="scientific">marine sediment metagenome</name>
    <dbReference type="NCBI Taxonomy" id="412755"/>
    <lineage>
        <taxon>unclassified sequences</taxon>
        <taxon>metagenomes</taxon>
        <taxon>ecological metagenomes</taxon>
    </lineage>
</organism>
<dbReference type="AlphaFoldDB" id="A0A0F9W714"/>
<reference evidence="1" key="1">
    <citation type="journal article" date="2015" name="Nature">
        <title>Complex archaea that bridge the gap between prokaryotes and eukaryotes.</title>
        <authorList>
            <person name="Spang A."/>
            <person name="Saw J.H."/>
            <person name="Jorgensen S.L."/>
            <person name="Zaremba-Niedzwiedzka K."/>
            <person name="Martijn J."/>
            <person name="Lind A.E."/>
            <person name="van Eijk R."/>
            <person name="Schleper C."/>
            <person name="Guy L."/>
            <person name="Ettema T.J."/>
        </authorList>
    </citation>
    <scope>NUCLEOTIDE SEQUENCE</scope>
</reference>
<sequence>MNHLIMVIATTINYTIKFYLTRRVLKIIGRFYSDMEYFKDWLMKQHFNIRCVDINCLAGI</sequence>
<comment type="caution">
    <text evidence="1">The sequence shown here is derived from an EMBL/GenBank/DDBJ whole genome shotgun (WGS) entry which is preliminary data.</text>
</comment>
<dbReference type="EMBL" id="LAZR01000214">
    <property type="protein sequence ID" value="KKN81461.1"/>
    <property type="molecule type" value="Genomic_DNA"/>
</dbReference>